<gene>
    <name evidence="4" type="ORF">HLPR_16840</name>
</gene>
<protein>
    <submittedName>
        <fullName evidence="4">Chemotaxis protein CheC</fullName>
    </submittedName>
</protein>
<dbReference type="KEGG" id="hprf:HLPR_16840"/>
<dbReference type="CDD" id="cd17909">
    <property type="entry name" value="CheC_ClassI"/>
    <property type="match status" value="1"/>
</dbReference>
<evidence type="ECO:0000313" key="4">
    <source>
        <dbReference type="EMBL" id="BEP29353.1"/>
    </source>
</evidence>
<evidence type="ECO:0000256" key="1">
    <source>
        <dbReference type="ARBA" id="ARBA00022500"/>
    </source>
</evidence>
<accession>A0AAU9E7G3</accession>
<dbReference type="SUPFAM" id="SSF103039">
    <property type="entry name" value="CheC-like"/>
    <property type="match status" value="1"/>
</dbReference>
<evidence type="ECO:0000259" key="3">
    <source>
        <dbReference type="Pfam" id="PF04509"/>
    </source>
</evidence>
<evidence type="ECO:0000313" key="5">
    <source>
        <dbReference type="Proteomes" id="UP001321786"/>
    </source>
</evidence>
<keyword evidence="2" id="KW-0378">Hydrolase</keyword>
<dbReference type="Pfam" id="PF04509">
    <property type="entry name" value="CheC"/>
    <property type="match status" value="2"/>
</dbReference>
<dbReference type="InterPro" id="IPR050992">
    <property type="entry name" value="CheZ_family_phosphatases"/>
</dbReference>
<dbReference type="Gene3D" id="3.40.1550.10">
    <property type="entry name" value="CheC-like"/>
    <property type="match status" value="1"/>
</dbReference>
<dbReference type="GO" id="GO:0016787">
    <property type="term" value="F:hydrolase activity"/>
    <property type="evidence" value="ECO:0007669"/>
    <property type="project" value="UniProtKB-KW"/>
</dbReference>
<dbReference type="InterPro" id="IPR007597">
    <property type="entry name" value="CheC"/>
</dbReference>
<dbReference type="Proteomes" id="UP001321786">
    <property type="component" value="Chromosome"/>
</dbReference>
<dbReference type="AlphaFoldDB" id="A0AAU9E7G3"/>
<reference evidence="4 5" key="1">
    <citation type="submission" date="2023-08" db="EMBL/GenBank/DDBJ databases">
        <title>Helicovermis profunda gen. nov., sp. nov., a novel mesophilic, fermentative bacterium within the Bacillota from a deep-sea hydrothermal vent chimney.</title>
        <authorList>
            <person name="Miyazaki U."/>
            <person name="Mizutani D."/>
            <person name="Hashimoto Y."/>
            <person name="Tame A."/>
            <person name="Sawayama S."/>
            <person name="Miyazaki J."/>
            <person name="Takai K."/>
            <person name="Nakagawa S."/>
        </authorList>
    </citation>
    <scope>NUCLEOTIDE SEQUENCE [LARGE SCALE GENOMIC DNA]</scope>
    <source>
        <strain evidence="4 5">S502</strain>
    </source>
</reference>
<organism evidence="4 5">
    <name type="scientific">Helicovermis profundi</name>
    <dbReference type="NCBI Taxonomy" id="3065157"/>
    <lineage>
        <taxon>Bacteria</taxon>
        <taxon>Bacillati</taxon>
        <taxon>Bacillota</taxon>
        <taxon>Clostridia</taxon>
        <taxon>Helicovermis</taxon>
    </lineage>
</organism>
<dbReference type="PANTHER" id="PTHR43693">
    <property type="entry name" value="PROTEIN PHOSPHATASE CHEZ"/>
    <property type="match status" value="1"/>
</dbReference>
<keyword evidence="5" id="KW-1185">Reference proteome</keyword>
<keyword evidence="1" id="KW-0145">Chemotaxis</keyword>
<dbReference type="InterPro" id="IPR028976">
    <property type="entry name" value="CheC-like_sf"/>
</dbReference>
<feature type="domain" description="CheC-like protein" evidence="3">
    <location>
        <begin position="109"/>
        <end position="142"/>
    </location>
</feature>
<evidence type="ECO:0000256" key="2">
    <source>
        <dbReference type="ARBA" id="ARBA00022801"/>
    </source>
</evidence>
<proteinExistence type="predicted"/>
<name>A0AAU9E7G3_9FIRM</name>
<sequence>MGDYFDDINSMVIDVLKEIGNIGAGNAATALAKMVNTKVDMTVPKVKILEFSEVPEMIGGEEMQVAGIFFKLSGDLNGSIMFVLDLDSAYSIIDLLMPREVKELDEFTMSALKEIGNILSGSYVSSLASLTNLKINISVPSLAVDMAGAVLSVPAIQFGLMGDKVLIIENEFLEIEASKSTKGYFFLIPDEDSYDILLSSLGVSL</sequence>
<dbReference type="PANTHER" id="PTHR43693:SF1">
    <property type="entry name" value="PROTEIN PHOSPHATASE CHEZ"/>
    <property type="match status" value="1"/>
</dbReference>
<dbReference type="EMBL" id="AP028654">
    <property type="protein sequence ID" value="BEP29353.1"/>
    <property type="molecule type" value="Genomic_DNA"/>
</dbReference>
<dbReference type="GO" id="GO:0006935">
    <property type="term" value="P:chemotaxis"/>
    <property type="evidence" value="ECO:0007669"/>
    <property type="project" value="UniProtKB-KW"/>
</dbReference>
<dbReference type="RefSeq" id="WP_338534991.1">
    <property type="nucleotide sequence ID" value="NZ_AP028654.1"/>
</dbReference>
<feature type="domain" description="CheC-like protein" evidence="3">
    <location>
        <begin position="11"/>
        <end position="48"/>
    </location>
</feature>